<dbReference type="Proteomes" id="UP000182589">
    <property type="component" value="Unassembled WGS sequence"/>
</dbReference>
<dbReference type="STRING" id="89784.SAMN04489725_12531"/>
<dbReference type="NCBIfam" id="TIGR01439">
    <property type="entry name" value="lp_hng_hel_AbrB"/>
    <property type="match status" value="1"/>
</dbReference>
<dbReference type="RefSeq" id="WP_074693771.1">
    <property type="nucleotide sequence ID" value="NZ_FNOJ01000025.1"/>
</dbReference>
<organism evidence="3 4">
    <name type="scientific">Alicyclobacillus hesperidum</name>
    <dbReference type="NCBI Taxonomy" id="89784"/>
    <lineage>
        <taxon>Bacteria</taxon>
        <taxon>Bacillati</taxon>
        <taxon>Bacillota</taxon>
        <taxon>Bacilli</taxon>
        <taxon>Bacillales</taxon>
        <taxon>Alicyclobacillaceae</taxon>
        <taxon>Alicyclobacillus</taxon>
    </lineage>
</organism>
<dbReference type="PROSITE" id="PS51740">
    <property type="entry name" value="SPOVT_ABRB"/>
    <property type="match status" value="1"/>
</dbReference>
<dbReference type="InterPro" id="IPR037914">
    <property type="entry name" value="SpoVT-AbrB_sf"/>
</dbReference>
<keyword evidence="4" id="KW-1185">Reference proteome</keyword>
<evidence type="ECO:0000313" key="4">
    <source>
        <dbReference type="Proteomes" id="UP000182589"/>
    </source>
</evidence>
<keyword evidence="1" id="KW-0238">DNA-binding</keyword>
<dbReference type="EMBL" id="FNOJ01000025">
    <property type="protein sequence ID" value="SDW97856.1"/>
    <property type="molecule type" value="Genomic_DNA"/>
</dbReference>
<dbReference type="Gene3D" id="2.10.260.10">
    <property type="match status" value="1"/>
</dbReference>
<proteinExistence type="predicted"/>
<dbReference type="InterPro" id="IPR007159">
    <property type="entry name" value="SpoVT-AbrB_dom"/>
</dbReference>
<dbReference type="Pfam" id="PF04014">
    <property type="entry name" value="MazE_antitoxin"/>
    <property type="match status" value="1"/>
</dbReference>
<reference evidence="4" key="1">
    <citation type="submission" date="2016-10" db="EMBL/GenBank/DDBJ databases">
        <authorList>
            <person name="Varghese N."/>
        </authorList>
    </citation>
    <scope>NUCLEOTIDE SEQUENCE [LARGE SCALE GENOMIC DNA]</scope>
    <source>
        <strain evidence="4">DSM 12489</strain>
    </source>
</reference>
<protein>
    <submittedName>
        <fullName evidence="3">Looped-hinge helix DNA binding domain-containing protein, AbrB family</fullName>
    </submittedName>
</protein>
<evidence type="ECO:0000256" key="1">
    <source>
        <dbReference type="PROSITE-ProRule" id="PRU01076"/>
    </source>
</evidence>
<name>A0A1H2XYB0_9BACL</name>
<sequence>MIHISTVTSKYQVTIPLEIRQKKGLKVGDKVIFQYTEDGDILIRPIRKKTARELAGSLYREDTPYIPIEEARRITQEELARRIDEEGKYFDENSGS</sequence>
<feature type="domain" description="SpoVT-AbrB" evidence="2">
    <location>
        <begin position="2"/>
        <end position="48"/>
    </location>
</feature>
<dbReference type="GO" id="GO:0003677">
    <property type="term" value="F:DNA binding"/>
    <property type="evidence" value="ECO:0007669"/>
    <property type="project" value="UniProtKB-UniRule"/>
</dbReference>
<accession>A0A1H2XYB0</accession>
<dbReference type="SMART" id="SM00966">
    <property type="entry name" value="SpoVT_AbrB"/>
    <property type="match status" value="1"/>
</dbReference>
<evidence type="ECO:0000313" key="3">
    <source>
        <dbReference type="EMBL" id="SDW97856.1"/>
    </source>
</evidence>
<dbReference type="SUPFAM" id="SSF89447">
    <property type="entry name" value="AbrB/MazE/MraZ-like"/>
    <property type="match status" value="1"/>
</dbReference>
<dbReference type="AlphaFoldDB" id="A0A1H2XYB0"/>
<evidence type="ECO:0000259" key="2">
    <source>
        <dbReference type="PROSITE" id="PS51740"/>
    </source>
</evidence>
<gene>
    <name evidence="3" type="ORF">SAMN04489725_12531</name>
</gene>